<proteinExistence type="predicted"/>
<comment type="caution">
    <text evidence="2">The sequence shown here is derived from an EMBL/GenBank/DDBJ whole genome shotgun (WGS) entry which is preliminary data.</text>
</comment>
<dbReference type="EMBL" id="BPLR01006559">
    <property type="protein sequence ID" value="GIY10745.1"/>
    <property type="molecule type" value="Genomic_DNA"/>
</dbReference>
<evidence type="ECO:0000256" key="1">
    <source>
        <dbReference type="SAM" id="Phobius"/>
    </source>
</evidence>
<accession>A0AAV4QRM8</accession>
<evidence type="ECO:0000313" key="2">
    <source>
        <dbReference type="EMBL" id="GIY10745.1"/>
    </source>
</evidence>
<gene>
    <name evidence="2" type="ORF">CEXT_125861</name>
</gene>
<sequence>MSSSPQRSGIERESCETRFEENFMLLFFLPIHVHFFILLGRRNEKRDRSDVSSLLRQFRIPTRQKTPLNLRSLSSAAVTGIATGDNTPRIISCADSPLQNRAENYPMFSFSTSRFPSEIFLASQNRSFEEKCHFNYRRFQK</sequence>
<reference evidence="2 3" key="1">
    <citation type="submission" date="2021-06" db="EMBL/GenBank/DDBJ databases">
        <title>Caerostris extrusa draft genome.</title>
        <authorList>
            <person name="Kono N."/>
            <person name="Arakawa K."/>
        </authorList>
    </citation>
    <scope>NUCLEOTIDE SEQUENCE [LARGE SCALE GENOMIC DNA]</scope>
</reference>
<dbReference type="Proteomes" id="UP001054945">
    <property type="component" value="Unassembled WGS sequence"/>
</dbReference>
<keyword evidence="1" id="KW-0812">Transmembrane</keyword>
<keyword evidence="1" id="KW-0472">Membrane</keyword>
<dbReference type="AlphaFoldDB" id="A0AAV4QRM8"/>
<keyword evidence="1" id="KW-1133">Transmembrane helix</keyword>
<keyword evidence="3" id="KW-1185">Reference proteome</keyword>
<evidence type="ECO:0000313" key="3">
    <source>
        <dbReference type="Proteomes" id="UP001054945"/>
    </source>
</evidence>
<protein>
    <submittedName>
        <fullName evidence="2">Uncharacterized protein</fullName>
    </submittedName>
</protein>
<organism evidence="2 3">
    <name type="scientific">Caerostris extrusa</name>
    <name type="common">Bark spider</name>
    <name type="synonym">Caerostris bankana</name>
    <dbReference type="NCBI Taxonomy" id="172846"/>
    <lineage>
        <taxon>Eukaryota</taxon>
        <taxon>Metazoa</taxon>
        <taxon>Ecdysozoa</taxon>
        <taxon>Arthropoda</taxon>
        <taxon>Chelicerata</taxon>
        <taxon>Arachnida</taxon>
        <taxon>Araneae</taxon>
        <taxon>Araneomorphae</taxon>
        <taxon>Entelegynae</taxon>
        <taxon>Araneoidea</taxon>
        <taxon>Araneidae</taxon>
        <taxon>Caerostris</taxon>
    </lineage>
</organism>
<name>A0AAV4QRM8_CAEEX</name>
<feature type="transmembrane region" description="Helical" evidence="1">
    <location>
        <begin position="23"/>
        <end position="40"/>
    </location>
</feature>